<feature type="domain" description="Cation/H+ exchanger transmembrane" evidence="8">
    <location>
        <begin position="82"/>
        <end position="462"/>
    </location>
</feature>
<keyword evidence="4 7" id="KW-1133">Transmembrane helix</keyword>
<evidence type="ECO:0000256" key="5">
    <source>
        <dbReference type="ARBA" id="ARBA00023065"/>
    </source>
</evidence>
<dbReference type="KEGG" id="ahg:AHOG_10250"/>
<dbReference type="GO" id="GO:1902600">
    <property type="term" value="P:proton transmembrane transport"/>
    <property type="evidence" value="ECO:0007669"/>
    <property type="project" value="InterPro"/>
</dbReference>
<feature type="transmembrane region" description="Helical" evidence="7">
    <location>
        <begin position="128"/>
        <end position="148"/>
    </location>
</feature>
<feature type="transmembrane region" description="Helical" evidence="7">
    <location>
        <begin position="21"/>
        <end position="40"/>
    </location>
</feature>
<dbReference type="Proteomes" id="UP000204221">
    <property type="component" value="Chromosome"/>
</dbReference>
<dbReference type="GO" id="GO:0016020">
    <property type="term" value="C:membrane"/>
    <property type="evidence" value="ECO:0007669"/>
    <property type="project" value="UniProtKB-SubCell"/>
</dbReference>
<gene>
    <name evidence="9" type="primary">nhaS3</name>
    <name evidence="9" type="ORF">AHOG_10250</name>
</gene>
<evidence type="ECO:0000256" key="6">
    <source>
        <dbReference type="ARBA" id="ARBA00023136"/>
    </source>
</evidence>
<protein>
    <submittedName>
        <fullName evidence="9">High-affinity Na(+)/H(+) antiporter NhaS3</fullName>
    </submittedName>
</protein>
<keyword evidence="3 7" id="KW-0812">Transmembrane</keyword>
<keyword evidence="10" id="KW-1185">Reference proteome</keyword>
<proteinExistence type="predicted"/>
<keyword evidence="5" id="KW-0406">Ion transport</keyword>
<feature type="transmembrane region" description="Helical" evidence="7">
    <location>
        <begin position="160"/>
        <end position="187"/>
    </location>
</feature>
<name>A0A221W1X1_9PSEU</name>
<accession>A0A221W1X1</accession>
<comment type="subcellular location">
    <subcellularLocation>
        <location evidence="1">Membrane</location>
        <topology evidence="1">Multi-pass membrane protein</topology>
    </subcellularLocation>
</comment>
<evidence type="ECO:0000256" key="1">
    <source>
        <dbReference type="ARBA" id="ARBA00004141"/>
    </source>
</evidence>
<dbReference type="PANTHER" id="PTHR32468">
    <property type="entry name" value="CATION/H + ANTIPORTER"/>
    <property type="match status" value="1"/>
</dbReference>
<feature type="transmembrane region" description="Helical" evidence="7">
    <location>
        <begin position="354"/>
        <end position="372"/>
    </location>
</feature>
<evidence type="ECO:0000256" key="7">
    <source>
        <dbReference type="SAM" id="Phobius"/>
    </source>
</evidence>
<evidence type="ECO:0000259" key="8">
    <source>
        <dbReference type="Pfam" id="PF00999"/>
    </source>
</evidence>
<evidence type="ECO:0000313" key="10">
    <source>
        <dbReference type="Proteomes" id="UP000204221"/>
    </source>
</evidence>
<dbReference type="AlphaFoldDB" id="A0A221W1X1"/>
<dbReference type="InterPro" id="IPR038770">
    <property type="entry name" value="Na+/solute_symporter_sf"/>
</dbReference>
<dbReference type="InterPro" id="IPR050794">
    <property type="entry name" value="CPA2_transporter"/>
</dbReference>
<evidence type="ECO:0000256" key="2">
    <source>
        <dbReference type="ARBA" id="ARBA00022448"/>
    </source>
</evidence>
<evidence type="ECO:0000313" key="9">
    <source>
        <dbReference type="EMBL" id="ASO19693.1"/>
    </source>
</evidence>
<feature type="transmembrane region" description="Helical" evidence="7">
    <location>
        <begin position="231"/>
        <end position="254"/>
    </location>
</feature>
<evidence type="ECO:0000256" key="3">
    <source>
        <dbReference type="ARBA" id="ARBA00022692"/>
    </source>
</evidence>
<dbReference type="EMBL" id="CP022521">
    <property type="protein sequence ID" value="ASO19693.1"/>
    <property type="molecule type" value="Genomic_DNA"/>
</dbReference>
<feature type="transmembrane region" description="Helical" evidence="7">
    <location>
        <begin position="260"/>
        <end position="281"/>
    </location>
</feature>
<evidence type="ECO:0000256" key="4">
    <source>
        <dbReference type="ARBA" id="ARBA00022989"/>
    </source>
</evidence>
<feature type="transmembrane region" description="Helical" evidence="7">
    <location>
        <begin position="67"/>
        <end position="90"/>
    </location>
</feature>
<keyword evidence="6 7" id="KW-0472">Membrane</keyword>
<dbReference type="Gene3D" id="1.20.1530.20">
    <property type="match status" value="1"/>
</dbReference>
<dbReference type="GO" id="GO:0015297">
    <property type="term" value="F:antiporter activity"/>
    <property type="evidence" value="ECO:0007669"/>
    <property type="project" value="InterPro"/>
</dbReference>
<dbReference type="InterPro" id="IPR006153">
    <property type="entry name" value="Cation/H_exchanger_TM"/>
</dbReference>
<feature type="transmembrane region" description="Helical" evidence="7">
    <location>
        <begin position="302"/>
        <end position="334"/>
    </location>
</feature>
<keyword evidence="2" id="KW-0813">Transport</keyword>
<sequence length="493" mass="51534">MSTVQSRHDRPSNGRRRDRRSTLIYLLIVVPPSVAALVLIHEHTDWTRRQADAGESVGHVVAPLHDVLGMVLVACTVVVVVTQLAGSLAARLNQPRVIGEITAGLLLGPTVLGMLAPTVAEFLFPPDVQFFLTAIGQLGVIFFMFEVGRELPFALLKGNAGTALVVGHAGIAIPFLCGVAFALWPLAGLRPDGVGTGPYAVFLGVALSVPAFPVLARILKDRKLKDTGIGALGMATAGIEDVTAWCLLALVVAGVSGDSLGGAGTTVLLSVIYAAVMWWGIRPLMARIARYADARPERSPMLMIAILLLVLLSAGVTAMIGVEAIFGAFLAGVITPRGSRGAEEFAFRLAGPTHWLMLPLFFAGIGLSTDIWDAVSGAGVLVVLLVLIVAMGGKFVGVVLPAVAVGVDRRSALALGTMMNCRGLTEIVVLQLGLSLGVISPDLFAAFLVMTLITTAITGPLLELLRPRRTGPDSLWLIAGPKVEATPPTTVGG</sequence>
<feature type="transmembrane region" description="Helical" evidence="7">
    <location>
        <begin position="199"/>
        <end position="219"/>
    </location>
</feature>
<feature type="transmembrane region" description="Helical" evidence="7">
    <location>
        <begin position="379"/>
        <end position="404"/>
    </location>
</feature>
<reference evidence="9 10" key="1">
    <citation type="submission" date="2017-07" db="EMBL/GenBank/DDBJ databases">
        <title>Complete genome sequence of Actinoalloteichus hoggarensis DSM 45943, type strain of Actinoalloteichus hoggarensis.</title>
        <authorList>
            <person name="Ruckert C."/>
            <person name="Nouioui I."/>
            <person name="Willmese J."/>
            <person name="van Wezel G."/>
            <person name="Klenk H.-P."/>
            <person name="Kalinowski J."/>
            <person name="Zotchev S.B."/>
        </authorList>
    </citation>
    <scope>NUCLEOTIDE SEQUENCE [LARGE SCALE GENOMIC DNA]</scope>
    <source>
        <strain evidence="9 10">DSM 45943</strain>
    </source>
</reference>
<organism evidence="9 10">
    <name type="scientific">Actinoalloteichus hoggarensis</name>
    <dbReference type="NCBI Taxonomy" id="1470176"/>
    <lineage>
        <taxon>Bacteria</taxon>
        <taxon>Bacillati</taxon>
        <taxon>Actinomycetota</taxon>
        <taxon>Actinomycetes</taxon>
        <taxon>Pseudonocardiales</taxon>
        <taxon>Pseudonocardiaceae</taxon>
        <taxon>Actinoalloteichus</taxon>
    </lineage>
</organism>
<feature type="transmembrane region" description="Helical" evidence="7">
    <location>
        <begin position="97"/>
        <end position="116"/>
    </location>
</feature>
<dbReference type="PANTHER" id="PTHR32468:SF0">
    <property type="entry name" value="K(+)_H(+) ANTIPORTER 1"/>
    <property type="match status" value="1"/>
</dbReference>
<feature type="transmembrane region" description="Helical" evidence="7">
    <location>
        <begin position="443"/>
        <end position="465"/>
    </location>
</feature>
<dbReference type="Pfam" id="PF00999">
    <property type="entry name" value="Na_H_Exchanger"/>
    <property type="match status" value="1"/>
</dbReference>